<feature type="transmembrane region" description="Helical" evidence="6">
    <location>
        <begin position="324"/>
        <end position="340"/>
    </location>
</feature>
<feature type="transmembrane region" description="Helical" evidence="6">
    <location>
        <begin position="12"/>
        <end position="41"/>
    </location>
</feature>
<dbReference type="PANTHER" id="PTHR30619">
    <property type="entry name" value="DNA INTERNALIZATION/COMPETENCE PROTEIN COMEC/REC2"/>
    <property type="match status" value="1"/>
</dbReference>
<evidence type="ECO:0000313" key="8">
    <source>
        <dbReference type="EMBL" id="RPF58153.1"/>
    </source>
</evidence>
<feature type="transmembrane region" description="Helical" evidence="6">
    <location>
        <begin position="406"/>
        <end position="428"/>
    </location>
</feature>
<gene>
    <name evidence="8" type="ORF">EDD62_0795</name>
</gene>
<comment type="subcellular location">
    <subcellularLocation>
        <location evidence="1">Cell membrane</location>
        <topology evidence="1">Multi-pass membrane protein</topology>
    </subcellularLocation>
</comment>
<feature type="transmembrane region" description="Helical" evidence="6">
    <location>
        <begin position="346"/>
        <end position="362"/>
    </location>
</feature>
<dbReference type="InterPro" id="IPR035681">
    <property type="entry name" value="ComA-like_MBL"/>
</dbReference>
<dbReference type="Pfam" id="PF00753">
    <property type="entry name" value="Lactamase_B"/>
    <property type="match status" value="1"/>
</dbReference>
<dbReference type="GO" id="GO:0030420">
    <property type="term" value="P:establishment of competence for transformation"/>
    <property type="evidence" value="ECO:0007669"/>
    <property type="project" value="InterPro"/>
</dbReference>
<dbReference type="SUPFAM" id="SSF56281">
    <property type="entry name" value="Metallo-hydrolase/oxidoreductase"/>
    <property type="match status" value="1"/>
</dbReference>
<evidence type="ECO:0000256" key="3">
    <source>
        <dbReference type="ARBA" id="ARBA00022692"/>
    </source>
</evidence>
<evidence type="ECO:0000256" key="2">
    <source>
        <dbReference type="ARBA" id="ARBA00022475"/>
    </source>
</evidence>
<evidence type="ECO:0000313" key="9">
    <source>
        <dbReference type="Proteomes" id="UP000277108"/>
    </source>
</evidence>
<evidence type="ECO:0000256" key="6">
    <source>
        <dbReference type="SAM" id="Phobius"/>
    </source>
</evidence>
<keyword evidence="4 6" id="KW-1133">Transmembrane helix</keyword>
<evidence type="ECO:0000256" key="1">
    <source>
        <dbReference type="ARBA" id="ARBA00004651"/>
    </source>
</evidence>
<dbReference type="Proteomes" id="UP000277108">
    <property type="component" value="Unassembled WGS sequence"/>
</dbReference>
<keyword evidence="3 6" id="KW-0812">Transmembrane</keyword>
<name>A0A3N5BKF8_9BACL</name>
<dbReference type="InterPro" id="IPR004797">
    <property type="entry name" value="Competence_ComEC/Rec2"/>
</dbReference>
<feature type="transmembrane region" description="Helical" evidence="6">
    <location>
        <begin position="283"/>
        <end position="312"/>
    </location>
</feature>
<proteinExistence type="predicted"/>
<dbReference type="Gene3D" id="3.60.15.10">
    <property type="entry name" value="Ribonuclease Z/Hydroxyacylglutathione hydrolase-like"/>
    <property type="match status" value="1"/>
</dbReference>
<feature type="transmembrane region" description="Helical" evidence="6">
    <location>
        <begin position="471"/>
        <end position="488"/>
    </location>
</feature>
<comment type="caution">
    <text evidence="8">The sequence shown here is derived from an EMBL/GenBank/DDBJ whole genome shotgun (WGS) entry which is preliminary data.</text>
</comment>
<dbReference type="SMART" id="SM00849">
    <property type="entry name" value="Lactamase_B"/>
    <property type="match status" value="1"/>
</dbReference>
<sequence>MWKYYRDYYYLLALMLFLMFLNVPIYLMVLVIFFFVCVVHYKYRQLIFLSRYQFINVMCIIIISAFMIAEYVKFNDGMIHKQYNDLDKILSETNDKTFDISFDGRLDEQSDGKYVVGEFVTARLKGETFKMKAYVPIDLASEYDLYKKHCKVTAELQMFQPKRNDVHFDYRTYMIRKGFVRQLFVESIEHCTDRSLTMIEHIQYSQEKFLEKLKSKLPIESVQMLVLLVFGDQRFVDQSMIDETLHLGIYHLFAVSGSHLTMTLGFITLFMHMVKVPPPIRTLIIFSLLFPILILTSFAPSLMRAASLFIVYEITQYTTLKFKPIDYIVIAFLLYVLFFPMDVYDLGFQLSFVICLGFVLHFKTLQQIHSPIILFLYINFMTLVYSMFVLYFIQPSTNLNALIHNVWAIPLLQSIMFPIALIIIVFEFIMLPTDLFMFIFNYFVSIYNLMMNMIDTFHFDRWLIHHRQLEGIVLNLTLLLWIIILSFIDRFMLSDYVSRLNMLKNIRFYCVLLLLILFIYINHLLYYQDDMVVSFIDVGQGDATLIEHRKIGKNIMVDVGGQVDLNQLNISQPNQIPIKESNYQFTVRDVLKKRGIHHIDAIMLTHFDADHIGNIQYVLKDFTVDKIYIPDIDTEKKLYWLNMMSQYDVDVIPVRFGDYFQFGNTRYTILSPFKDDHMFHNKDGFDNYYSMVVHVDHEVDYLLTGDINRIKETRLLPYVSQFNVDVLKVSHHGSDDATSEALLEEIQPKISVISVGEHNRYQHPNENVIERLNKQNSKIYRTDELGMIEMRNSHDRLKIKHYKDKRHKKRIVGNEKE</sequence>
<feature type="transmembrane region" description="Helical" evidence="6">
    <location>
        <begin position="374"/>
        <end position="394"/>
    </location>
</feature>
<dbReference type="PANTHER" id="PTHR30619:SF7">
    <property type="entry name" value="BETA-LACTAMASE DOMAIN PROTEIN"/>
    <property type="match status" value="1"/>
</dbReference>
<dbReference type="InterPro" id="IPR001279">
    <property type="entry name" value="Metallo-B-lactamas"/>
</dbReference>
<organism evidence="8 9">
    <name type="scientific">Abyssicoccus albus</name>
    <dbReference type="NCBI Taxonomy" id="1817405"/>
    <lineage>
        <taxon>Bacteria</taxon>
        <taxon>Bacillati</taxon>
        <taxon>Bacillota</taxon>
        <taxon>Bacilli</taxon>
        <taxon>Bacillales</taxon>
        <taxon>Abyssicoccaceae</taxon>
    </lineage>
</organism>
<keyword evidence="5 6" id="KW-0472">Membrane</keyword>
<accession>A0A3N5BKF8</accession>
<keyword evidence="2" id="KW-1003">Cell membrane</keyword>
<dbReference type="InterPro" id="IPR052159">
    <property type="entry name" value="Competence_DNA_uptake"/>
</dbReference>
<keyword evidence="9" id="KW-1185">Reference proteome</keyword>
<dbReference type="OrthoDB" id="9761531at2"/>
<dbReference type="GO" id="GO:0005886">
    <property type="term" value="C:plasma membrane"/>
    <property type="evidence" value="ECO:0007669"/>
    <property type="project" value="UniProtKB-SubCell"/>
</dbReference>
<dbReference type="Pfam" id="PF03772">
    <property type="entry name" value="Competence"/>
    <property type="match status" value="1"/>
</dbReference>
<dbReference type="InterPro" id="IPR004477">
    <property type="entry name" value="ComEC_N"/>
</dbReference>
<dbReference type="NCBIfam" id="TIGR00361">
    <property type="entry name" value="ComEC_Rec2"/>
    <property type="match status" value="1"/>
</dbReference>
<feature type="transmembrane region" description="Helical" evidence="6">
    <location>
        <begin position="435"/>
        <end position="451"/>
    </location>
</feature>
<dbReference type="CDD" id="cd07731">
    <property type="entry name" value="ComA-like_MBL-fold"/>
    <property type="match status" value="1"/>
</dbReference>
<feature type="domain" description="Metallo-beta-lactamase" evidence="7">
    <location>
        <begin position="540"/>
        <end position="757"/>
    </location>
</feature>
<dbReference type="EMBL" id="RKRK01000002">
    <property type="protein sequence ID" value="RPF58153.1"/>
    <property type="molecule type" value="Genomic_DNA"/>
</dbReference>
<dbReference type="InterPro" id="IPR036866">
    <property type="entry name" value="RibonucZ/Hydroxyglut_hydro"/>
</dbReference>
<evidence type="ECO:0000256" key="4">
    <source>
        <dbReference type="ARBA" id="ARBA00022989"/>
    </source>
</evidence>
<feature type="transmembrane region" description="Helical" evidence="6">
    <location>
        <begin position="53"/>
        <end position="72"/>
    </location>
</feature>
<dbReference type="AlphaFoldDB" id="A0A3N5BKF8"/>
<protein>
    <submittedName>
        <fullName evidence="8">DNA internalization-related competence protein ComEC/Rec2</fullName>
    </submittedName>
</protein>
<reference evidence="8 9" key="1">
    <citation type="submission" date="2018-11" db="EMBL/GenBank/DDBJ databases">
        <title>Genomic Encyclopedia of Type Strains, Phase IV (KMG-IV): sequencing the most valuable type-strain genomes for metagenomic binning, comparative biology and taxonomic classification.</title>
        <authorList>
            <person name="Goeker M."/>
        </authorList>
    </citation>
    <scope>NUCLEOTIDE SEQUENCE [LARGE SCALE GENOMIC DNA]</scope>
    <source>
        <strain evidence="8 9">DSM 29158</strain>
    </source>
</reference>
<evidence type="ECO:0000256" key="5">
    <source>
        <dbReference type="ARBA" id="ARBA00023136"/>
    </source>
</evidence>
<feature type="transmembrane region" description="Helical" evidence="6">
    <location>
        <begin position="508"/>
        <end position="527"/>
    </location>
</feature>
<evidence type="ECO:0000259" key="7">
    <source>
        <dbReference type="SMART" id="SM00849"/>
    </source>
</evidence>
<feature type="transmembrane region" description="Helical" evidence="6">
    <location>
        <begin position="249"/>
        <end position="271"/>
    </location>
</feature>
<dbReference type="NCBIfam" id="TIGR00360">
    <property type="entry name" value="ComEC_N-term"/>
    <property type="match status" value="1"/>
</dbReference>